<dbReference type="InterPro" id="IPR027417">
    <property type="entry name" value="P-loop_NTPase"/>
</dbReference>
<feature type="transmembrane region" description="Helical" evidence="8">
    <location>
        <begin position="458"/>
        <end position="480"/>
    </location>
</feature>
<feature type="transmembrane region" description="Helical" evidence="8">
    <location>
        <begin position="270"/>
        <end position="290"/>
    </location>
</feature>
<dbReference type="InterPro" id="IPR050352">
    <property type="entry name" value="ABCG_transporters"/>
</dbReference>
<organism evidence="11">
    <name type="scientific">Aureococcus anophagefferens</name>
    <name type="common">Harmful bloom alga</name>
    <dbReference type="NCBI Taxonomy" id="44056"/>
    <lineage>
        <taxon>Eukaryota</taxon>
        <taxon>Sar</taxon>
        <taxon>Stramenopiles</taxon>
        <taxon>Ochrophyta</taxon>
        <taxon>Pelagophyceae</taxon>
        <taxon>Pelagomonadales</taxon>
        <taxon>Pelagomonadaceae</taxon>
        <taxon>Aureococcus</taxon>
    </lineage>
</organism>
<name>F0Y5B7_AURAN</name>
<proteinExistence type="predicted"/>
<dbReference type="PANTHER" id="PTHR48041:SF139">
    <property type="entry name" value="PROTEIN SCARLET"/>
    <property type="match status" value="1"/>
</dbReference>
<evidence type="ECO:0000256" key="1">
    <source>
        <dbReference type="ARBA" id="ARBA00004141"/>
    </source>
</evidence>
<dbReference type="Proteomes" id="UP000002729">
    <property type="component" value="Unassembled WGS sequence"/>
</dbReference>
<evidence type="ECO:0000256" key="8">
    <source>
        <dbReference type="SAM" id="Phobius"/>
    </source>
</evidence>
<sequence length="490" mass="51744">MEADYARLETDASAPPVEIVWDGVGVAAGAKEILVDAHGRAVSGRVLALMGPSGAGKTTLLNALSERAALAAGVVAVDAGGGPRPSVAFLQQDEVFLSMLTAREHLRFAARLRHWRASVAEREARVDAALAEFGLADVADGAVGAPATERLSAVRGRGLSGGERKRLGIALEALGAPRVFYLDEPTTGLDSGLALGVAGARYAARRVGAPRRCRVAAVVARMTLNLLREWPLLAARLVLSVVMAVLAGSMYRRAGCGVDARGVPDVTGCLFIICTSALFSSFFPCIGLIGKSMPLAYRESAGGLYEISAHLVAYVVTDAPVQVFLAAANMAIVYVMVDPRCGKGSGDDRAHFLAFLLVAQLVAYAGAGLGYCLPAVLPVEVALIVAPVVVYPCILFGGLYERSVDIPWYFAWWNSVNPLYFGLNALAVSEWRTYGDVAFPFADGKAVLEFYGLGNLSFSASCWSLLAVGTGLRVFVFAYLELHAAWAKRG</sequence>
<evidence type="ECO:0000313" key="11">
    <source>
        <dbReference type="Proteomes" id="UP000002729"/>
    </source>
</evidence>
<keyword evidence="11" id="KW-1185">Reference proteome</keyword>
<reference evidence="10 11" key="1">
    <citation type="journal article" date="2011" name="Proc. Natl. Acad. Sci. U.S.A.">
        <title>Niche of harmful alga Aureococcus anophagefferens revealed through ecogenomics.</title>
        <authorList>
            <person name="Gobler C.J."/>
            <person name="Berry D.L."/>
            <person name="Dyhrman S.T."/>
            <person name="Wilhelm S.W."/>
            <person name="Salamov A."/>
            <person name="Lobanov A.V."/>
            <person name="Zhang Y."/>
            <person name="Collier J.L."/>
            <person name="Wurch L.L."/>
            <person name="Kustka A.B."/>
            <person name="Dill B.D."/>
            <person name="Shah M."/>
            <person name="VerBerkmoes N.C."/>
            <person name="Kuo A."/>
            <person name="Terry A."/>
            <person name="Pangilinan J."/>
            <person name="Lindquist E.A."/>
            <person name="Lucas S."/>
            <person name="Paulsen I.T."/>
            <person name="Hattenrath-Lehmann T.K."/>
            <person name="Talmage S.C."/>
            <person name="Walker E.A."/>
            <person name="Koch F."/>
            <person name="Burson A.M."/>
            <person name="Marcoval M.A."/>
            <person name="Tang Y.Z."/>
            <person name="Lecleir G.R."/>
            <person name="Coyne K.J."/>
            <person name="Berg G.M."/>
            <person name="Bertrand E.M."/>
            <person name="Saito M.A."/>
            <person name="Gladyshev V.N."/>
            <person name="Grigoriev I.V."/>
        </authorList>
    </citation>
    <scope>NUCLEOTIDE SEQUENCE [LARGE SCALE GENOMIC DNA]</scope>
    <source>
        <strain evidence="11">CCMP 1984</strain>
    </source>
</reference>
<dbReference type="GO" id="GO:0016887">
    <property type="term" value="F:ATP hydrolysis activity"/>
    <property type="evidence" value="ECO:0007669"/>
    <property type="project" value="InterPro"/>
</dbReference>
<evidence type="ECO:0000313" key="10">
    <source>
        <dbReference type="EMBL" id="EGB09467.1"/>
    </source>
</evidence>
<dbReference type="GO" id="GO:0016020">
    <property type="term" value="C:membrane"/>
    <property type="evidence" value="ECO:0007669"/>
    <property type="project" value="UniProtKB-SubCell"/>
</dbReference>
<protein>
    <submittedName>
        <fullName evidence="10">Uncharacterized protein ABC35</fullName>
    </submittedName>
</protein>
<dbReference type="InterPro" id="IPR003593">
    <property type="entry name" value="AAA+_ATPase"/>
</dbReference>
<dbReference type="eggNOG" id="KOG0061">
    <property type="taxonomic scope" value="Eukaryota"/>
</dbReference>
<evidence type="ECO:0000256" key="3">
    <source>
        <dbReference type="ARBA" id="ARBA00022692"/>
    </source>
</evidence>
<feature type="transmembrane region" description="Helical" evidence="8">
    <location>
        <begin position="352"/>
        <end position="374"/>
    </location>
</feature>
<dbReference type="InParanoid" id="F0Y5B7"/>
<keyword evidence="5" id="KW-0067">ATP-binding</keyword>
<evidence type="ECO:0000256" key="6">
    <source>
        <dbReference type="ARBA" id="ARBA00022989"/>
    </source>
</evidence>
<dbReference type="RefSeq" id="XP_009035533.1">
    <property type="nucleotide sequence ID" value="XM_009037285.1"/>
</dbReference>
<accession>F0Y5B7</accession>
<dbReference type="PROSITE" id="PS50893">
    <property type="entry name" value="ABC_TRANSPORTER_2"/>
    <property type="match status" value="1"/>
</dbReference>
<dbReference type="Gene3D" id="3.40.50.300">
    <property type="entry name" value="P-loop containing nucleotide triphosphate hydrolases"/>
    <property type="match status" value="1"/>
</dbReference>
<keyword evidence="2" id="KW-0813">Transport</keyword>
<dbReference type="AlphaFoldDB" id="F0Y5B7"/>
<dbReference type="Pfam" id="PF01061">
    <property type="entry name" value="ABC2_membrane"/>
    <property type="match status" value="1"/>
</dbReference>
<dbReference type="KEGG" id="aaf:AURANDRAFT_63079"/>
<dbReference type="OMA" id="FAYLELH"/>
<gene>
    <name evidence="10" type="primary">ABC35</name>
    <name evidence="10" type="ORF">AURANDRAFT_63079</name>
</gene>
<dbReference type="InterPro" id="IPR017871">
    <property type="entry name" value="ABC_transporter-like_CS"/>
</dbReference>
<evidence type="ECO:0000259" key="9">
    <source>
        <dbReference type="PROSITE" id="PS50893"/>
    </source>
</evidence>
<comment type="subcellular location">
    <subcellularLocation>
        <location evidence="1">Membrane</location>
        <topology evidence="1">Multi-pass membrane protein</topology>
    </subcellularLocation>
</comment>
<dbReference type="GO" id="GO:0005524">
    <property type="term" value="F:ATP binding"/>
    <property type="evidence" value="ECO:0007669"/>
    <property type="project" value="UniProtKB-KW"/>
</dbReference>
<dbReference type="GeneID" id="20224178"/>
<dbReference type="SUPFAM" id="SSF52540">
    <property type="entry name" value="P-loop containing nucleoside triphosphate hydrolases"/>
    <property type="match status" value="1"/>
</dbReference>
<keyword evidence="7 8" id="KW-0472">Membrane</keyword>
<dbReference type="Pfam" id="PF00005">
    <property type="entry name" value="ABC_tran"/>
    <property type="match status" value="1"/>
</dbReference>
<feature type="transmembrane region" description="Helical" evidence="8">
    <location>
        <begin position="230"/>
        <end position="250"/>
    </location>
</feature>
<keyword evidence="3 8" id="KW-0812">Transmembrane</keyword>
<evidence type="ECO:0000256" key="5">
    <source>
        <dbReference type="ARBA" id="ARBA00022840"/>
    </source>
</evidence>
<evidence type="ECO:0000256" key="2">
    <source>
        <dbReference type="ARBA" id="ARBA00022448"/>
    </source>
</evidence>
<evidence type="ECO:0000256" key="7">
    <source>
        <dbReference type="ARBA" id="ARBA00023136"/>
    </source>
</evidence>
<dbReference type="GO" id="GO:0140359">
    <property type="term" value="F:ABC-type transporter activity"/>
    <property type="evidence" value="ECO:0007669"/>
    <property type="project" value="InterPro"/>
</dbReference>
<dbReference type="EMBL" id="GL833125">
    <property type="protein sequence ID" value="EGB09467.1"/>
    <property type="molecule type" value="Genomic_DNA"/>
</dbReference>
<feature type="transmembrane region" description="Helical" evidence="8">
    <location>
        <begin position="311"/>
        <end position="337"/>
    </location>
</feature>
<dbReference type="InterPro" id="IPR003439">
    <property type="entry name" value="ABC_transporter-like_ATP-bd"/>
</dbReference>
<keyword evidence="6 8" id="KW-1133">Transmembrane helix</keyword>
<dbReference type="OrthoDB" id="66620at2759"/>
<dbReference type="PANTHER" id="PTHR48041">
    <property type="entry name" value="ABC TRANSPORTER G FAMILY MEMBER 28"/>
    <property type="match status" value="1"/>
</dbReference>
<feature type="domain" description="ABC transporter" evidence="9">
    <location>
        <begin position="19"/>
        <end position="263"/>
    </location>
</feature>
<dbReference type="InterPro" id="IPR013525">
    <property type="entry name" value="ABC2_TM"/>
</dbReference>
<feature type="transmembrane region" description="Helical" evidence="8">
    <location>
        <begin position="381"/>
        <end position="400"/>
    </location>
</feature>
<keyword evidence="4" id="KW-0547">Nucleotide-binding</keyword>
<dbReference type="PROSITE" id="PS00211">
    <property type="entry name" value="ABC_TRANSPORTER_1"/>
    <property type="match status" value="1"/>
</dbReference>
<evidence type="ECO:0000256" key="4">
    <source>
        <dbReference type="ARBA" id="ARBA00022741"/>
    </source>
</evidence>
<dbReference type="SMART" id="SM00382">
    <property type="entry name" value="AAA"/>
    <property type="match status" value="1"/>
</dbReference>